<name>A0A183UWD4_TOXCA</name>
<dbReference type="Gene3D" id="3.30.559.70">
    <property type="entry name" value="Choline/Carnitine o-acyltransferase, domain 2"/>
    <property type="match status" value="1"/>
</dbReference>
<dbReference type="PROSITE" id="PS00439">
    <property type="entry name" value="ACYLTRANSF_C_1"/>
    <property type="match status" value="1"/>
</dbReference>
<organism evidence="14 15">
    <name type="scientific">Toxocara canis</name>
    <name type="common">Canine roundworm</name>
    <dbReference type="NCBI Taxonomy" id="6265"/>
    <lineage>
        <taxon>Eukaryota</taxon>
        <taxon>Metazoa</taxon>
        <taxon>Ecdysozoa</taxon>
        <taxon>Nematoda</taxon>
        <taxon>Chromadorea</taxon>
        <taxon>Rhabditida</taxon>
        <taxon>Spirurina</taxon>
        <taxon>Ascaridomorpha</taxon>
        <taxon>Ascaridoidea</taxon>
        <taxon>Toxocaridae</taxon>
        <taxon>Toxocara</taxon>
    </lineage>
</organism>
<comment type="subcellular location">
    <subcellularLocation>
        <location evidence="1">Membrane</location>
        <topology evidence="1">Multi-pass membrane protein</topology>
    </subcellularLocation>
</comment>
<dbReference type="EMBL" id="UYWY01021435">
    <property type="protein sequence ID" value="VDM44125.1"/>
    <property type="molecule type" value="Genomic_DNA"/>
</dbReference>
<evidence type="ECO:0000313" key="15">
    <source>
        <dbReference type="WBParaSite" id="TCNE_0001280401-mRNA-1"/>
    </source>
</evidence>
<evidence type="ECO:0000313" key="14">
    <source>
        <dbReference type="Proteomes" id="UP000050794"/>
    </source>
</evidence>
<evidence type="ECO:0000256" key="9">
    <source>
        <dbReference type="ARBA" id="ARBA00023315"/>
    </source>
</evidence>
<reference evidence="15" key="1">
    <citation type="submission" date="2016-06" db="UniProtKB">
        <authorList>
            <consortium name="WormBaseParasite"/>
        </authorList>
    </citation>
    <scope>IDENTIFICATION</scope>
</reference>
<dbReference type="PANTHER" id="PTHR22589">
    <property type="entry name" value="CARNITINE O-ACYLTRANSFERASE"/>
    <property type="match status" value="1"/>
</dbReference>
<feature type="domain" description="Choline/carnitine acyltransferase" evidence="12">
    <location>
        <begin position="208"/>
        <end position="793"/>
    </location>
</feature>
<feature type="transmembrane region" description="Helical" evidence="11">
    <location>
        <begin position="102"/>
        <end position="124"/>
    </location>
</feature>
<dbReference type="SUPFAM" id="SSF52777">
    <property type="entry name" value="CoA-dependent acyltransferases"/>
    <property type="match status" value="2"/>
</dbReference>
<dbReference type="Gene3D" id="3.30.559.10">
    <property type="entry name" value="Chloramphenicol acetyltransferase-like domain"/>
    <property type="match status" value="1"/>
</dbReference>
<evidence type="ECO:0000256" key="11">
    <source>
        <dbReference type="SAM" id="Phobius"/>
    </source>
</evidence>
<dbReference type="InterPro" id="IPR039551">
    <property type="entry name" value="Cho/carn_acyl_trans"/>
</dbReference>
<evidence type="ECO:0000256" key="7">
    <source>
        <dbReference type="ARBA" id="ARBA00023098"/>
    </source>
</evidence>
<keyword evidence="4 11" id="KW-0812">Transmembrane</keyword>
<reference evidence="13 14" key="2">
    <citation type="submission" date="2018-11" db="EMBL/GenBank/DDBJ databases">
        <authorList>
            <consortium name="Pathogen Informatics"/>
        </authorList>
    </citation>
    <scope>NUCLEOTIDE SEQUENCE [LARGE SCALE GENOMIC DNA]</scope>
</reference>
<protein>
    <submittedName>
        <fullName evidence="15">Carnitine O-palmitoyltransferase 1, liver isoform</fullName>
    </submittedName>
</protein>
<evidence type="ECO:0000256" key="3">
    <source>
        <dbReference type="ARBA" id="ARBA00022679"/>
    </source>
</evidence>
<evidence type="ECO:0000256" key="5">
    <source>
        <dbReference type="ARBA" id="ARBA00022832"/>
    </source>
</evidence>
<dbReference type="GO" id="GO:0009437">
    <property type="term" value="P:carnitine metabolic process"/>
    <property type="evidence" value="ECO:0007669"/>
    <property type="project" value="TreeGrafter"/>
</dbReference>
<dbReference type="WBParaSite" id="TCNE_0001280401-mRNA-1">
    <property type="protein sequence ID" value="TCNE_0001280401-mRNA-1"/>
    <property type="gene ID" value="TCNE_0001280401"/>
</dbReference>
<dbReference type="FunFam" id="3.30.559.10:FF:000002">
    <property type="entry name" value="carnitine O-palmitoyltransferase 1, liver isoform"/>
    <property type="match status" value="1"/>
</dbReference>
<keyword evidence="3" id="KW-0808">Transferase</keyword>
<dbReference type="InterPro" id="IPR000542">
    <property type="entry name" value="Carn_acyl_trans"/>
</dbReference>
<dbReference type="GO" id="GO:0004095">
    <property type="term" value="F:carnitine O-palmitoyltransferase activity"/>
    <property type="evidence" value="ECO:0007669"/>
    <property type="project" value="TreeGrafter"/>
</dbReference>
<evidence type="ECO:0000256" key="8">
    <source>
        <dbReference type="ARBA" id="ARBA00023136"/>
    </source>
</evidence>
<proteinExistence type="inferred from homology"/>
<gene>
    <name evidence="13" type="ORF">TCNE_LOCUS12804</name>
</gene>
<feature type="active site" description="Proton acceptor" evidence="10">
    <location>
        <position position="504"/>
    </location>
</feature>
<evidence type="ECO:0000256" key="4">
    <source>
        <dbReference type="ARBA" id="ARBA00022692"/>
    </source>
</evidence>
<keyword evidence="5" id="KW-0276">Fatty acid metabolism</keyword>
<keyword evidence="6 11" id="KW-1133">Transmembrane helix</keyword>
<feature type="transmembrane region" description="Helical" evidence="11">
    <location>
        <begin position="136"/>
        <end position="159"/>
    </location>
</feature>
<dbReference type="Proteomes" id="UP000050794">
    <property type="component" value="Unassembled WGS sequence"/>
</dbReference>
<keyword evidence="8 11" id="KW-0472">Membrane</keyword>
<dbReference type="InterPro" id="IPR042231">
    <property type="entry name" value="Cho/carn_acyl_trans_2"/>
</dbReference>
<dbReference type="InterPro" id="IPR023213">
    <property type="entry name" value="CAT-like_dom_sf"/>
</dbReference>
<keyword evidence="9" id="KW-0012">Acyltransferase</keyword>
<evidence type="ECO:0000313" key="13">
    <source>
        <dbReference type="EMBL" id="VDM44125.1"/>
    </source>
</evidence>
<comment type="similarity">
    <text evidence="2">Belongs to the carnitine/choline acetyltransferase family.</text>
</comment>
<accession>A0A183UWD4</accession>
<dbReference type="PANTHER" id="PTHR22589:SF99">
    <property type="entry name" value="CHOLINE_CARNITINE ACYLTRANSFERASE DOMAIN-CONTAINING PROTEIN"/>
    <property type="match status" value="1"/>
</dbReference>
<evidence type="ECO:0000256" key="1">
    <source>
        <dbReference type="ARBA" id="ARBA00004141"/>
    </source>
</evidence>
<evidence type="ECO:0000256" key="10">
    <source>
        <dbReference type="PIRSR" id="PIRSR600542-1"/>
    </source>
</evidence>
<dbReference type="GO" id="GO:0006631">
    <property type="term" value="P:fatty acid metabolic process"/>
    <property type="evidence" value="ECO:0007669"/>
    <property type="project" value="UniProtKB-KW"/>
</dbReference>
<keyword evidence="7" id="KW-0443">Lipid metabolism</keyword>
<evidence type="ECO:0000259" key="12">
    <source>
        <dbReference type="Pfam" id="PF00755"/>
    </source>
</evidence>
<dbReference type="Pfam" id="PF00755">
    <property type="entry name" value="Carn_acyltransf"/>
    <property type="match status" value="1"/>
</dbReference>
<dbReference type="GO" id="GO:0016020">
    <property type="term" value="C:membrane"/>
    <property type="evidence" value="ECO:0007669"/>
    <property type="project" value="UniProtKB-SubCell"/>
</dbReference>
<keyword evidence="14" id="KW-1185">Reference proteome</keyword>
<dbReference type="GO" id="GO:0005739">
    <property type="term" value="C:mitochondrion"/>
    <property type="evidence" value="ECO:0007669"/>
    <property type="project" value="TreeGrafter"/>
</dbReference>
<evidence type="ECO:0000256" key="2">
    <source>
        <dbReference type="ARBA" id="ARBA00005232"/>
    </source>
</evidence>
<sequence>MPSALAGAATVKLPTKAIPKHEIPHGTTVRIKSPENDSTRMSFTKGHETSSRAHALAHLPFQPVWHYPSTLERIAYKVHFINASNCNLQIAAVNRLWPIRPLYFCTAVAAAAAYHVVSPANVFLSLVPYVDSSLLHILRVGLISFATVYIPVVVLRYALKHVFFGYHGYLFENPLKPSLKTKIWRTTHKILSYAPRRLQSCDALLPNLPLPKLRDTIERYLDATEPILTEAEHEELKEKAKEFAKRDGMILQSMAWIYACFVDNYATPFWEKYAYLACRNGLLAGTSFGHCDVFQQKEISQAERVARFMYTECLTMIAVDREQIIPPGKGLMCAEHFKKYYTTVRIPGERVDTLRSRFLSRHFVLYHKGCYYKVDAFDENNQLYSIEHLTDVINELLARKDEPIDGEEYVAALTTDSREKWCENRKRFFLENAINKRTLEAIESSITFGSLEDFDVLSSIKGDPELLDQFDKFMLLGNGKNIWADKSVCFSISRNARWGGTNEHSIGDAIDCDMFLENYVFMDYCLSHDPTNAAKLGRPSATSANLYKQDTKKIERLKFEINEEMKSEIMRCYSDYKPRAEDVDVALMCFTEFGKGLIKKGNVSPDGFIQMAIQLAQYKDQRKFVHTYESASTRLFANSRTETLRSVTKESCAFVRAMFDPSFTKEERLRLLRLAVECHVQHNRECMVGKGFDRHLFVLYIFSRMIGISSPFLNYFISQSWPLSTSQAPKVTSIPNEDKHPDLSWFGGAFAAVAKDGYGICYRFAGNHSICVHITSYRSAPDTDSHRFRNHLADSFRQMAALFSTHTHVSPPNFERRE</sequence>
<evidence type="ECO:0000256" key="6">
    <source>
        <dbReference type="ARBA" id="ARBA00022989"/>
    </source>
</evidence>
<dbReference type="AlphaFoldDB" id="A0A183UWD4"/>